<dbReference type="Proteomes" id="UP000482209">
    <property type="component" value="Unassembled WGS sequence"/>
</dbReference>
<dbReference type="GO" id="GO:0005886">
    <property type="term" value="C:plasma membrane"/>
    <property type="evidence" value="ECO:0007669"/>
    <property type="project" value="UniProtKB-SubCell"/>
</dbReference>
<dbReference type="RefSeq" id="WP_154516156.1">
    <property type="nucleotide sequence ID" value="NZ_VUMT01000001.1"/>
</dbReference>
<evidence type="ECO:0000256" key="1">
    <source>
        <dbReference type="HAMAP-Rule" id="MF_02088"/>
    </source>
</evidence>
<keyword evidence="1" id="KW-1003">Cell membrane</keyword>
<proteinExistence type="inferred from homology"/>
<feature type="transmembrane region" description="Helical" evidence="1">
    <location>
        <begin position="32"/>
        <end position="52"/>
    </location>
</feature>
<dbReference type="EMBL" id="VUMT01000001">
    <property type="protein sequence ID" value="MSS62556.1"/>
    <property type="molecule type" value="Genomic_DNA"/>
</dbReference>
<dbReference type="NCBIfam" id="TIGR00697">
    <property type="entry name" value="queuosine precursor transporter"/>
    <property type="match status" value="1"/>
</dbReference>
<feature type="transmembrane region" description="Helical" evidence="1">
    <location>
        <begin position="6"/>
        <end position="25"/>
    </location>
</feature>
<dbReference type="Pfam" id="PF02592">
    <property type="entry name" value="Vut_1"/>
    <property type="match status" value="1"/>
</dbReference>
<keyword evidence="1" id="KW-1133">Transmembrane helix</keyword>
<keyword evidence="1" id="KW-0472">Membrane</keyword>
<comment type="caution">
    <text evidence="2">The sequence shown here is derived from an EMBL/GenBank/DDBJ whole genome shotgun (WGS) entry which is preliminary data.</text>
</comment>
<name>A0A6L5XUS1_9FIRM</name>
<reference evidence="2 3" key="1">
    <citation type="submission" date="2019-08" db="EMBL/GenBank/DDBJ databases">
        <title>In-depth cultivation of the pig gut microbiome towards novel bacterial diversity and tailored functional studies.</title>
        <authorList>
            <person name="Wylensek D."/>
            <person name="Hitch T.C.A."/>
            <person name="Clavel T."/>
        </authorList>
    </citation>
    <scope>NUCLEOTIDE SEQUENCE [LARGE SCALE GENOMIC DNA]</scope>
    <source>
        <strain evidence="2 3">WCA-693-APC-MOT-I</strain>
    </source>
</reference>
<dbReference type="HAMAP" id="MF_02088">
    <property type="entry name" value="Q_prec_transport"/>
    <property type="match status" value="1"/>
</dbReference>
<feature type="transmembrane region" description="Helical" evidence="1">
    <location>
        <begin position="86"/>
        <end position="106"/>
    </location>
</feature>
<protein>
    <recommendedName>
        <fullName evidence="1">Probable queuosine precursor transporter</fullName>
        <shortName evidence="1">Q precursor transporter</shortName>
    </recommendedName>
</protein>
<feature type="transmembrane region" description="Helical" evidence="1">
    <location>
        <begin position="173"/>
        <end position="193"/>
    </location>
</feature>
<comment type="function">
    <text evidence="1">Involved in the import of queuosine (Q) precursors, required for Q precursor salvage.</text>
</comment>
<dbReference type="AlphaFoldDB" id="A0A6L5XUS1"/>
<dbReference type="PANTHER" id="PTHR34300:SF2">
    <property type="entry name" value="QUEUOSINE PRECURSOR TRANSPORTER-RELATED"/>
    <property type="match status" value="1"/>
</dbReference>
<dbReference type="GO" id="GO:0022857">
    <property type="term" value="F:transmembrane transporter activity"/>
    <property type="evidence" value="ECO:0007669"/>
    <property type="project" value="UniProtKB-UniRule"/>
</dbReference>
<organism evidence="2 3">
    <name type="scientific">Velocimicrobium porci</name>
    <dbReference type="NCBI Taxonomy" id="2606634"/>
    <lineage>
        <taxon>Bacteria</taxon>
        <taxon>Bacillati</taxon>
        <taxon>Bacillota</taxon>
        <taxon>Clostridia</taxon>
        <taxon>Lachnospirales</taxon>
        <taxon>Lachnospiraceae</taxon>
        <taxon>Velocimicrobium</taxon>
    </lineage>
</organism>
<gene>
    <name evidence="2" type="ORF">FYJ58_01430</name>
</gene>
<keyword evidence="1" id="KW-0813">Transport</keyword>
<dbReference type="PANTHER" id="PTHR34300">
    <property type="entry name" value="QUEUOSINE PRECURSOR TRANSPORTER-RELATED"/>
    <property type="match status" value="1"/>
</dbReference>
<comment type="subcellular location">
    <subcellularLocation>
        <location evidence="1">Cell membrane</location>
        <topology evidence="1">Multi-pass membrane protein</topology>
    </subcellularLocation>
</comment>
<accession>A0A6L5XUS1</accession>
<keyword evidence="3" id="KW-1185">Reference proteome</keyword>
<dbReference type="InterPro" id="IPR003744">
    <property type="entry name" value="YhhQ"/>
</dbReference>
<sequence length="241" mass="27154">MSNELLLIISIIGIYSGVLIWYYLFGNTGLMCFSVLATIAANIEVLIVINAFGMEQTLGNILFGSTFLITDILSETSGKKAANKTVKIGIVASITFIIISQSWLLYTPAASDWASPSIHAVFSNTPRLMIASFVVYAVTQKFDVWAYHKWWALTKHLCGDEHRFLWLRNNGSTLISQFFNTFLFTFGAFYGVYSIKTLMHIVLSSYVIFIVTSLADTPAIYLARYIYENKYKLPEKNEKAI</sequence>
<feature type="transmembrane region" description="Helical" evidence="1">
    <location>
        <begin position="199"/>
        <end position="223"/>
    </location>
</feature>
<evidence type="ECO:0000313" key="2">
    <source>
        <dbReference type="EMBL" id="MSS62556.1"/>
    </source>
</evidence>
<evidence type="ECO:0000313" key="3">
    <source>
        <dbReference type="Proteomes" id="UP000482209"/>
    </source>
</evidence>
<keyword evidence="1" id="KW-0812">Transmembrane</keyword>
<comment type="similarity">
    <text evidence="1">Belongs to the vitamin uptake transporter (VUT/ECF) (TC 2.A.88) family. Q precursor transporter subfamily.</text>
</comment>